<evidence type="ECO:0000256" key="1">
    <source>
        <dbReference type="ARBA" id="ARBA00001974"/>
    </source>
</evidence>
<dbReference type="Proteomes" id="UP000234505">
    <property type="component" value="Unassembled WGS sequence"/>
</dbReference>
<dbReference type="SUPFAM" id="SSF51905">
    <property type="entry name" value="FAD/NAD(P)-binding domain"/>
    <property type="match status" value="1"/>
</dbReference>
<gene>
    <name evidence="6" type="ORF">CWN50_22815</name>
</gene>
<dbReference type="Pfam" id="PF00890">
    <property type="entry name" value="FAD_binding_2"/>
    <property type="match status" value="1"/>
</dbReference>
<dbReference type="EMBL" id="PIDS01000939">
    <property type="protein sequence ID" value="PLL30600.1"/>
    <property type="molecule type" value="Genomic_DNA"/>
</dbReference>
<evidence type="ECO:0000313" key="7">
    <source>
        <dbReference type="Proteomes" id="UP000234505"/>
    </source>
</evidence>
<dbReference type="PANTHER" id="PTHR43400:SF10">
    <property type="entry name" value="3-OXOSTEROID 1-DEHYDROGENASE"/>
    <property type="match status" value="1"/>
</dbReference>
<feature type="domain" description="FAD-dependent oxidoreductase 2 FAD-binding" evidence="5">
    <location>
        <begin position="5"/>
        <end position="51"/>
    </location>
</feature>
<evidence type="ECO:0000313" key="6">
    <source>
        <dbReference type="EMBL" id="PLL30600.1"/>
    </source>
</evidence>
<dbReference type="PROSITE" id="PS51257">
    <property type="entry name" value="PROKAR_LIPOPROTEIN"/>
    <property type="match status" value="1"/>
</dbReference>
<organism evidence="6 7">
    <name type="scientific">Klebsiella michiganensis</name>
    <dbReference type="NCBI Taxonomy" id="1134687"/>
    <lineage>
        <taxon>Bacteria</taxon>
        <taxon>Pseudomonadati</taxon>
        <taxon>Pseudomonadota</taxon>
        <taxon>Gammaproteobacteria</taxon>
        <taxon>Enterobacterales</taxon>
        <taxon>Enterobacteriaceae</taxon>
        <taxon>Klebsiella/Raoultella group</taxon>
        <taxon>Klebsiella</taxon>
    </lineage>
</organism>
<evidence type="ECO:0000259" key="5">
    <source>
        <dbReference type="Pfam" id="PF00890"/>
    </source>
</evidence>
<keyword evidence="2" id="KW-0285">Flavoprotein</keyword>
<dbReference type="AlphaFoldDB" id="A0A2J4QHS2"/>
<keyword evidence="4" id="KW-0560">Oxidoreductase</keyword>
<proteinExistence type="predicted"/>
<dbReference type="InterPro" id="IPR036188">
    <property type="entry name" value="FAD/NAD-bd_sf"/>
</dbReference>
<name>A0A2J4QHS2_9ENTR</name>
<keyword evidence="3" id="KW-0274">FAD</keyword>
<dbReference type="InterPro" id="IPR003953">
    <property type="entry name" value="FAD-dep_OxRdtase_2_FAD-bd"/>
</dbReference>
<accession>A0A2J4QHS2</accession>
<dbReference type="InterPro" id="IPR050315">
    <property type="entry name" value="FAD-oxidoreductase_2"/>
</dbReference>
<comment type="cofactor">
    <cofactor evidence="1">
        <name>FAD</name>
        <dbReference type="ChEBI" id="CHEBI:57692"/>
    </cofactor>
</comment>
<dbReference type="PANTHER" id="PTHR43400">
    <property type="entry name" value="FUMARATE REDUCTASE"/>
    <property type="match status" value="1"/>
</dbReference>
<feature type="non-terminal residue" evidence="6">
    <location>
        <position position="51"/>
    </location>
</feature>
<protein>
    <recommendedName>
        <fullName evidence="5">FAD-dependent oxidoreductase 2 FAD-binding domain-containing protein</fullName>
    </recommendedName>
</protein>
<sequence length="51" mass="5013">MKSWDVIVIGSGAAGFAAAVTASCKGLSVLMLEKAPQFGGTSAISGGAVWI</sequence>
<reference evidence="6 7" key="1">
    <citation type="submission" date="2017-11" db="EMBL/GenBank/DDBJ databases">
        <authorList>
            <person name="Han C.G."/>
        </authorList>
    </citation>
    <scope>NUCLEOTIDE SEQUENCE [LARGE SCALE GENOMIC DNA]</scope>
    <source>
        <strain evidence="6 7">A11</strain>
    </source>
</reference>
<dbReference type="Gene3D" id="3.50.50.60">
    <property type="entry name" value="FAD/NAD(P)-binding domain"/>
    <property type="match status" value="1"/>
</dbReference>
<reference evidence="6 7" key="2">
    <citation type="submission" date="2018-01" db="EMBL/GenBank/DDBJ databases">
        <title>Genomic study of Klebsiella pneumoniae.</title>
        <authorList>
            <person name="Yang Y."/>
            <person name="Bicalho R."/>
        </authorList>
    </citation>
    <scope>NUCLEOTIDE SEQUENCE [LARGE SCALE GENOMIC DNA]</scope>
    <source>
        <strain evidence="6 7">A11</strain>
    </source>
</reference>
<evidence type="ECO:0000256" key="3">
    <source>
        <dbReference type="ARBA" id="ARBA00022827"/>
    </source>
</evidence>
<comment type="caution">
    <text evidence="6">The sequence shown here is derived from an EMBL/GenBank/DDBJ whole genome shotgun (WGS) entry which is preliminary data.</text>
</comment>
<dbReference type="GO" id="GO:0016491">
    <property type="term" value="F:oxidoreductase activity"/>
    <property type="evidence" value="ECO:0007669"/>
    <property type="project" value="UniProtKB-KW"/>
</dbReference>
<evidence type="ECO:0000256" key="4">
    <source>
        <dbReference type="ARBA" id="ARBA00023002"/>
    </source>
</evidence>
<evidence type="ECO:0000256" key="2">
    <source>
        <dbReference type="ARBA" id="ARBA00022630"/>
    </source>
</evidence>